<comment type="caution">
    <text evidence="2">The sequence shown here is derived from an EMBL/GenBank/DDBJ whole genome shotgun (WGS) entry which is preliminary data.</text>
</comment>
<sequence length="603" mass="65711">MKTVVVVVLAAAALAVVGAQSGCSRQCIRFTLTTPAVPAEVANDCDQALALNQTDYFRRTFFPDLARVMGPSVISWSNSFTAARRWDMEECSWMPVALGGGRPTVYETLMLFCGEVIQSALGPAIAKALDYGTWSGSVPLKEHASNITGYALVDGNGKRLCVSSKIEAFDPDSANPQCRASTDSVCQNYFSPPPSLNPPPRIAPPPFKQPVGPVDADKYWSTCLDVENATCCANLTAYFIKTFLPEVASVMRQQGASNATIGAFVRQPWRLNDCSYSLLNRAVMLYASTFEMCTWYTGNQYQVVAPALLRALSYRTWRGATSLDQHARVLTGQNDTSADVCPHAALSVYGFGEGSGFGSGDEECSNWGVDIRSTNDNPKCAASDARTCDVTWVPPPPEAPDCRRACFKWGVAQDRSKSVFLKADGSLDCSPAVRDFKWTFGYSVQSILQAQVAAKQLDQRVVDAFAADMDSFKLERCEAGTSADGKFHHLKIAVCGELSAYGVDSALSKYLRTEAKTSGIWQGAALSMTGFQWIGPPTCRDFSFEAWFFDDSESESEEYVDCTTLRTGWDAVSCPSDASFLRMDRWDIGVPDDYWEPSGDGDA</sequence>
<evidence type="ECO:0000313" key="2">
    <source>
        <dbReference type="EMBL" id="KAG2488900.1"/>
    </source>
</evidence>
<feature type="chain" id="PRO_5032553390" description="C-type lectin domain-containing protein" evidence="1">
    <location>
        <begin position="20"/>
        <end position="603"/>
    </location>
</feature>
<dbReference type="AlphaFoldDB" id="A0A835XXX3"/>
<dbReference type="Proteomes" id="UP000612055">
    <property type="component" value="Unassembled WGS sequence"/>
</dbReference>
<dbReference type="EMBL" id="JAEHOE010000078">
    <property type="protein sequence ID" value="KAG2488900.1"/>
    <property type="molecule type" value="Genomic_DNA"/>
</dbReference>
<keyword evidence="1" id="KW-0732">Signal</keyword>
<protein>
    <recommendedName>
        <fullName evidence="4">C-type lectin domain-containing protein</fullName>
    </recommendedName>
</protein>
<organism evidence="2 3">
    <name type="scientific">Edaphochlamys debaryana</name>
    <dbReference type="NCBI Taxonomy" id="47281"/>
    <lineage>
        <taxon>Eukaryota</taxon>
        <taxon>Viridiplantae</taxon>
        <taxon>Chlorophyta</taxon>
        <taxon>core chlorophytes</taxon>
        <taxon>Chlorophyceae</taxon>
        <taxon>CS clade</taxon>
        <taxon>Chlamydomonadales</taxon>
        <taxon>Chlamydomonadales incertae sedis</taxon>
        <taxon>Edaphochlamys</taxon>
    </lineage>
</organism>
<keyword evidence="3" id="KW-1185">Reference proteome</keyword>
<accession>A0A835XXX3</accession>
<evidence type="ECO:0000256" key="1">
    <source>
        <dbReference type="SAM" id="SignalP"/>
    </source>
</evidence>
<evidence type="ECO:0008006" key="4">
    <source>
        <dbReference type="Google" id="ProtNLM"/>
    </source>
</evidence>
<evidence type="ECO:0000313" key="3">
    <source>
        <dbReference type="Proteomes" id="UP000612055"/>
    </source>
</evidence>
<feature type="signal peptide" evidence="1">
    <location>
        <begin position="1"/>
        <end position="19"/>
    </location>
</feature>
<reference evidence="2" key="1">
    <citation type="journal article" date="2020" name="bioRxiv">
        <title>Comparative genomics of Chlamydomonas.</title>
        <authorList>
            <person name="Craig R.J."/>
            <person name="Hasan A.R."/>
            <person name="Ness R.W."/>
            <person name="Keightley P.D."/>
        </authorList>
    </citation>
    <scope>NUCLEOTIDE SEQUENCE</scope>
    <source>
        <strain evidence="2">CCAP 11/70</strain>
    </source>
</reference>
<name>A0A835XXX3_9CHLO</name>
<gene>
    <name evidence="2" type="ORF">HYH03_012530</name>
</gene>
<proteinExistence type="predicted"/>